<feature type="compositionally biased region" description="Polar residues" evidence="4">
    <location>
        <begin position="67"/>
        <end position="80"/>
    </location>
</feature>
<dbReference type="PANTHER" id="PTHR33402">
    <property type="entry name" value="VQ MOTIF-CONTAINING PROTEIN 11-LIKE"/>
    <property type="match status" value="1"/>
</dbReference>
<evidence type="ECO:0000256" key="2">
    <source>
        <dbReference type="ARBA" id="ARBA00022553"/>
    </source>
</evidence>
<sequence length="233" mass="25753">MATTTNNNSDKHKKEPVSGAGSTVIMEPMSINNNTTFVQADPSTFRAVVQKLTGVAENPLVEKLPVTTGNNNHNNLPSPRSSSAAAAAAAGQSNGSRNTSFKLHERRQYHNGSMRKLEISSSFVHQHHQGLINYYQHQFRSSASLSPSCCFNGDHQKVLISPVSTLDHYHFLIPSPRTPRSPQEEEEKAISEKGFYFHPSPRSKTNNNHDHHHNPPQLLPLFPLTSPRDSSSS</sequence>
<keyword evidence="3" id="KW-0539">Nucleus</keyword>
<accession>A0A4Y7JQG2</accession>
<protein>
    <recommendedName>
        <fullName evidence="5">VQ domain-containing protein</fullName>
    </recommendedName>
</protein>
<evidence type="ECO:0000256" key="4">
    <source>
        <dbReference type="SAM" id="MobiDB-lite"/>
    </source>
</evidence>
<organism evidence="6 7">
    <name type="scientific">Papaver somniferum</name>
    <name type="common">Opium poppy</name>
    <dbReference type="NCBI Taxonomy" id="3469"/>
    <lineage>
        <taxon>Eukaryota</taxon>
        <taxon>Viridiplantae</taxon>
        <taxon>Streptophyta</taxon>
        <taxon>Embryophyta</taxon>
        <taxon>Tracheophyta</taxon>
        <taxon>Spermatophyta</taxon>
        <taxon>Magnoliopsida</taxon>
        <taxon>Ranunculales</taxon>
        <taxon>Papaveraceae</taxon>
        <taxon>Papaveroideae</taxon>
        <taxon>Papaver</taxon>
    </lineage>
</organism>
<gene>
    <name evidence="6" type="ORF">C5167_023718</name>
</gene>
<feature type="region of interest" description="Disordered" evidence="4">
    <location>
        <begin position="63"/>
        <end position="102"/>
    </location>
</feature>
<feature type="compositionally biased region" description="Polar residues" evidence="4">
    <location>
        <begin position="91"/>
        <end position="101"/>
    </location>
</feature>
<dbReference type="EMBL" id="CM010719">
    <property type="protein sequence ID" value="RZC61969.1"/>
    <property type="molecule type" value="Genomic_DNA"/>
</dbReference>
<dbReference type="PANTHER" id="PTHR33402:SF19">
    <property type="entry name" value="VQ MOTIF-CONTAINING PROTEIN 11"/>
    <property type="match status" value="1"/>
</dbReference>
<evidence type="ECO:0000256" key="1">
    <source>
        <dbReference type="ARBA" id="ARBA00004123"/>
    </source>
</evidence>
<dbReference type="Gramene" id="RZC61969">
    <property type="protein sequence ID" value="RZC61969"/>
    <property type="gene ID" value="C5167_023718"/>
</dbReference>
<feature type="region of interest" description="Disordered" evidence="4">
    <location>
        <begin position="1"/>
        <end position="22"/>
    </location>
</feature>
<dbReference type="OrthoDB" id="1918952at2759"/>
<dbReference type="AlphaFoldDB" id="A0A4Y7JQG2"/>
<dbReference type="InterPro" id="IPR039611">
    <property type="entry name" value="VQ_4/11/13/19/31/33"/>
</dbReference>
<evidence type="ECO:0000313" key="7">
    <source>
        <dbReference type="Proteomes" id="UP000316621"/>
    </source>
</evidence>
<feature type="domain" description="VQ" evidence="5">
    <location>
        <begin position="34"/>
        <end position="58"/>
    </location>
</feature>
<evidence type="ECO:0000256" key="3">
    <source>
        <dbReference type="ARBA" id="ARBA00023242"/>
    </source>
</evidence>
<feature type="region of interest" description="Disordered" evidence="4">
    <location>
        <begin position="174"/>
        <end position="233"/>
    </location>
</feature>
<feature type="compositionally biased region" description="Low complexity" evidence="4">
    <location>
        <begin position="81"/>
        <end position="90"/>
    </location>
</feature>
<dbReference type="GO" id="GO:0005634">
    <property type="term" value="C:nucleus"/>
    <property type="evidence" value="ECO:0007669"/>
    <property type="project" value="UniProtKB-SubCell"/>
</dbReference>
<keyword evidence="7" id="KW-1185">Reference proteome</keyword>
<dbReference type="STRING" id="3469.A0A4Y7JQG2"/>
<name>A0A4Y7JQG2_PAPSO</name>
<proteinExistence type="predicted"/>
<dbReference type="Proteomes" id="UP000316621">
    <property type="component" value="Chromosome 5"/>
</dbReference>
<evidence type="ECO:0000313" key="6">
    <source>
        <dbReference type="EMBL" id="RZC61969.1"/>
    </source>
</evidence>
<dbReference type="OMA" id="HSAREEH"/>
<dbReference type="Pfam" id="PF05678">
    <property type="entry name" value="VQ"/>
    <property type="match status" value="1"/>
</dbReference>
<feature type="compositionally biased region" description="Low complexity" evidence="4">
    <location>
        <begin position="215"/>
        <end position="224"/>
    </location>
</feature>
<keyword evidence="2" id="KW-0597">Phosphoprotein</keyword>
<reference evidence="6 7" key="1">
    <citation type="journal article" date="2018" name="Science">
        <title>The opium poppy genome and morphinan production.</title>
        <authorList>
            <person name="Guo L."/>
            <person name="Winzer T."/>
            <person name="Yang X."/>
            <person name="Li Y."/>
            <person name="Ning Z."/>
            <person name="He Z."/>
            <person name="Teodor R."/>
            <person name="Lu Y."/>
            <person name="Bowser T.A."/>
            <person name="Graham I.A."/>
            <person name="Ye K."/>
        </authorList>
    </citation>
    <scope>NUCLEOTIDE SEQUENCE [LARGE SCALE GENOMIC DNA]</scope>
    <source>
        <strain evidence="7">cv. HN1</strain>
        <tissue evidence="6">Leaves</tissue>
    </source>
</reference>
<dbReference type="InterPro" id="IPR008889">
    <property type="entry name" value="VQ"/>
</dbReference>
<comment type="subcellular location">
    <subcellularLocation>
        <location evidence="1">Nucleus</location>
    </subcellularLocation>
</comment>
<evidence type="ECO:0000259" key="5">
    <source>
        <dbReference type="Pfam" id="PF05678"/>
    </source>
</evidence>